<dbReference type="InterPro" id="IPR057369">
    <property type="entry name" value="VG15"/>
</dbReference>
<gene>
    <name evidence="3" type="ORF">C1S78_026330</name>
</gene>
<dbReference type="GeneID" id="76728478"/>
<keyword evidence="4" id="KW-1185">Reference proteome</keyword>
<protein>
    <submittedName>
        <fullName evidence="3">EndoU domain-containing protein</fullName>
    </submittedName>
</protein>
<dbReference type="AlphaFoldDB" id="A0A8E4R725"/>
<accession>A0A8E4R725</accession>
<feature type="domain" description="Tox-PL" evidence="2">
    <location>
        <begin position="320"/>
        <end position="458"/>
    </location>
</feature>
<sequence>MSRAVERLDRREALQFITEAFPEFISTYIAAAGDIGTTVYEDLPGGVDGFTAVTAALPAVEQLAANGRYMLLAPTTTVIQGVITRLVNGGVRDAQFANLAAEYGDPAILADPADSLGTLWARHASANACGFCRMLATRGAVYTSAEAATSVVGRGVDLTVSDQRAIAMGQMTRAEARERRSVYRNAAHAARQGAQVGDRRKSGRTRGIRPLGDKFHDHCHCIAVPVRPGSSYQPAPYVEQWQKDYEDARDAIPPGTDYRAVPKLISAAMDKTAAARTAAANPPKPVDPLQDVRRTAGRDLVADLAAINPKWMSGRQWQVNCTRCAAAVELRARGYDVTAEPRPDAVRDNGYASVLSRWTSPDGTPAGQGGGLHATRATVPDGEVLGMSTGSRIWDFLPARGRGKVNQAKRAADEAVSQWGDGARGFITVEWSKAAGGGAHIFNVENRGGKIVYLDGQSNEIDASGHWDRIKTTGGSCRIVRTDDLTPTKRVMEWTSERTDDDRLLAERKAARLAKIAAQTSVPAPAGLDGLGQSPTKWPPIPHITYPKYTRVGEDGIATSTVFTGADGKPEPLPDLSKMPGHVLYGWRDDDPHPHQVGDRRGHRFDSERKLASLFPESWSDQKIVDAVRAAIEDPDRAMPPGPEGRTVRKVVDGVLIQVTWSKVNEVVLDSVEAYPVRGKGVAKIGRDGSRQPIDPKTRQGDKRFTEVRRNDR</sequence>
<dbReference type="KEGG" id="mmuc:C1S78_026330"/>
<evidence type="ECO:0000256" key="1">
    <source>
        <dbReference type="SAM" id="MobiDB-lite"/>
    </source>
</evidence>
<dbReference type="EMBL" id="CP062008">
    <property type="protein sequence ID" value="QPG68893.1"/>
    <property type="molecule type" value="Genomic_DNA"/>
</dbReference>
<dbReference type="Pfam" id="PF15644">
    <property type="entry name" value="Gln_amidase"/>
    <property type="match status" value="1"/>
</dbReference>
<reference evidence="3 4" key="1">
    <citation type="journal article" date="2019" name="BMC Evol. Biol.">
        <title>Comparative genomics of Mycobacterium mucogenicum and Mycobacterium neoaurum clade members emphasizing tRNA and non-coding RNA.</title>
        <authorList>
            <person name="Behra P.R.K."/>
            <person name="Pettersson B.M.F."/>
            <person name="Das S."/>
            <person name="Dasgupta S."/>
            <person name="Kirsebom L.A."/>
        </authorList>
    </citation>
    <scope>NUCLEOTIDE SEQUENCE [LARGE SCALE GENOMIC DNA]</scope>
    <source>
        <strain evidence="3 4">DSM 44124</strain>
    </source>
</reference>
<evidence type="ECO:0000313" key="3">
    <source>
        <dbReference type="EMBL" id="QPG68893.1"/>
    </source>
</evidence>
<organism evidence="3 4">
    <name type="scientific">Mycolicibacterium mucogenicum DSM 44124</name>
    <dbReference type="NCBI Taxonomy" id="1226753"/>
    <lineage>
        <taxon>Bacteria</taxon>
        <taxon>Bacillati</taxon>
        <taxon>Actinomycetota</taxon>
        <taxon>Actinomycetes</taxon>
        <taxon>Mycobacteriales</taxon>
        <taxon>Mycobacteriaceae</taxon>
        <taxon>Mycolicibacterium</taxon>
    </lineage>
</organism>
<dbReference type="Pfam" id="PF25310">
    <property type="entry name" value="VG15"/>
    <property type="match status" value="2"/>
</dbReference>
<reference evidence="3 4" key="2">
    <citation type="journal article" date="2019" name="Sci. Rep.">
        <title>Insight into the biology of Mycobacterium mucogenicum and Mycobacterium neoaurum clade members.</title>
        <authorList>
            <person name="Behra P.R.K."/>
            <person name="Pettersson B.M.F."/>
            <person name="Ramesh M."/>
            <person name="Dasgupta S."/>
            <person name="Kirsebom L.A."/>
        </authorList>
    </citation>
    <scope>NUCLEOTIDE SEQUENCE [LARGE SCALE GENOMIC DNA]</scope>
    <source>
        <strain evidence="3 4">DSM 44124</strain>
    </source>
</reference>
<dbReference type="RefSeq" id="WP_138158572.1">
    <property type="nucleotide sequence ID" value="NZ_ANBS01000024.1"/>
</dbReference>
<name>A0A8E4R725_MYCMU</name>
<evidence type="ECO:0000259" key="2">
    <source>
        <dbReference type="Pfam" id="PF15644"/>
    </source>
</evidence>
<feature type="compositionally biased region" description="Basic and acidic residues" evidence="1">
    <location>
        <begin position="685"/>
        <end position="713"/>
    </location>
</feature>
<feature type="region of interest" description="Disordered" evidence="1">
    <location>
        <begin position="683"/>
        <end position="713"/>
    </location>
</feature>
<dbReference type="InterPro" id="IPR028908">
    <property type="entry name" value="Tox-PL_dom"/>
</dbReference>
<proteinExistence type="predicted"/>
<evidence type="ECO:0000313" key="4">
    <source>
        <dbReference type="Proteomes" id="UP000309231"/>
    </source>
</evidence>
<dbReference type="Proteomes" id="UP000309231">
    <property type="component" value="Chromosome"/>
</dbReference>